<dbReference type="InterPro" id="IPR029044">
    <property type="entry name" value="Nucleotide-diphossugar_trans"/>
</dbReference>
<reference evidence="3" key="1">
    <citation type="journal article" date="2019" name="Int. J. Syst. Evol. Microbiol.">
        <title>The Global Catalogue of Microorganisms (GCM) 10K type strain sequencing project: providing services to taxonomists for standard genome sequencing and annotation.</title>
        <authorList>
            <consortium name="The Broad Institute Genomics Platform"/>
            <consortium name="The Broad Institute Genome Sequencing Center for Infectious Disease"/>
            <person name="Wu L."/>
            <person name="Ma J."/>
        </authorList>
    </citation>
    <scope>NUCLEOTIDE SEQUENCE [LARGE SCALE GENOMIC DNA]</scope>
    <source>
        <strain evidence="3">CCUG 55585</strain>
    </source>
</reference>
<evidence type="ECO:0000313" key="3">
    <source>
        <dbReference type="Proteomes" id="UP001597110"/>
    </source>
</evidence>
<feature type="region of interest" description="Disordered" evidence="1">
    <location>
        <begin position="289"/>
        <end position="316"/>
    </location>
</feature>
<evidence type="ECO:0000313" key="2">
    <source>
        <dbReference type="EMBL" id="MFD0723975.1"/>
    </source>
</evidence>
<dbReference type="SUPFAM" id="SSF53448">
    <property type="entry name" value="Nucleotide-diphospho-sugar transferases"/>
    <property type="match status" value="1"/>
</dbReference>
<accession>A0ABW2YA17</accession>
<dbReference type="InterPro" id="IPR002495">
    <property type="entry name" value="Glyco_trans_8"/>
</dbReference>
<evidence type="ECO:0000256" key="1">
    <source>
        <dbReference type="SAM" id="MobiDB-lite"/>
    </source>
</evidence>
<dbReference type="Gene3D" id="3.90.550.10">
    <property type="entry name" value="Spore Coat Polysaccharide Biosynthesis Protein SpsA, Chain A"/>
    <property type="match status" value="1"/>
</dbReference>
<organism evidence="2 3">
    <name type="scientific">Lysobacter brunescens</name>
    <dbReference type="NCBI Taxonomy" id="262323"/>
    <lineage>
        <taxon>Bacteria</taxon>
        <taxon>Pseudomonadati</taxon>
        <taxon>Pseudomonadota</taxon>
        <taxon>Gammaproteobacteria</taxon>
        <taxon>Lysobacterales</taxon>
        <taxon>Lysobacteraceae</taxon>
        <taxon>Lysobacter</taxon>
    </lineage>
</organism>
<comment type="caution">
    <text evidence="2">The sequence shown here is derived from an EMBL/GenBank/DDBJ whole genome shotgun (WGS) entry which is preliminary data.</text>
</comment>
<proteinExistence type="predicted"/>
<dbReference type="RefSeq" id="WP_386821627.1">
    <property type="nucleotide sequence ID" value="NZ_JBHTIF010000001.1"/>
</dbReference>
<sequence length="316" mass="34886">MTQASARSGHCLLTITDDGFIDGTEMLVFSFLRHNPWFAGRILILEGGALSEASKARLRVLAPVEFIAPGADLDARVASLTQAIPALKRAGPRFASLEAFGLVDFERVVYIDSDAFVTGDLSPLFFDEGPLLASPDGSRYDELLGDADAARESNRQRYGLDLSGCFNSGVLSIGGECLRREVRDALVASIDPAFWRGVETVGWTDQLILNRHFAGRATLLDGRWNYMPILEAKIRRAHRLHCFDARIVHMAGRCKPWETPPDDLFEQAPGLAKFYELWQQLRALLPGAADAASDTTRETRGLQSVMRPRTEPEPTP</sequence>
<protein>
    <submittedName>
        <fullName evidence="2">Glycosyltransferase family 8 protein</fullName>
    </submittedName>
</protein>
<dbReference type="EMBL" id="JBHTIF010000001">
    <property type="protein sequence ID" value="MFD0723975.1"/>
    <property type="molecule type" value="Genomic_DNA"/>
</dbReference>
<keyword evidence="3" id="KW-1185">Reference proteome</keyword>
<dbReference type="Pfam" id="PF01501">
    <property type="entry name" value="Glyco_transf_8"/>
    <property type="match status" value="1"/>
</dbReference>
<gene>
    <name evidence="2" type="ORF">ACFQ0E_00020</name>
</gene>
<name>A0ABW2YA17_9GAMM</name>
<dbReference type="Proteomes" id="UP001597110">
    <property type="component" value="Unassembled WGS sequence"/>
</dbReference>